<reference evidence="2 3" key="1">
    <citation type="submission" date="2016-10" db="EMBL/GenBank/DDBJ databases">
        <authorList>
            <person name="de Groot N.N."/>
        </authorList>
    </citation>
    <scope>NUCLEOTIDE SEQUENCE [LARGE SCALE GENOMIC DNA]</scope>
    <source>
        <strain evidence="2 3">AB35.6</strain>
    </source>
</reference>
<name>A0A1H4PA35_9BACT</name>
<dbReference type="EMBL" id="FNSD01000001">
    <property type="protein sequence ID" value="SEC04269.1"/>
    <property type="molecule type" value="Genomic_DNA"/>
</dbReference>
<dbReference type="InterPro" id="IPR011051">
    <property type="entry name" value="RmlC_Cupin_sf"/>
</dbReference>
<dbReference type="AlphaFoldDB" id="A0A1H4PA35"/>
<proteinExistence type="predicted"/>
<feature type="domain" description="Cupin type-2" evidence="1">
    <location>
        <begin position="46"/>
        <end position="103"/>
    </location>
</feature>
<evidence type="ECO:0000259" key="1">
    <source>
        <dbReference type="Pfam" id="PF07883"/>
    </source>
</evidence>
<organism evidence="2 3">
    <name type="scientific">Terriglobus roseus</name>
    <dbReference type="NCBI Taxonomy" id="392734"/>
    <lineage>
        <taxon>Bacteria</taxon>
        <taxon>Pseudomonadati</taxon>
        <taxon>Acidobacteriota</taxon>
        <taxon>Terriglobia</taxon>
        <taxon>Terriglobales</taxon>
        <taxon>Acidobacteriaceae</taxon>
        <taxon>Terriglobus</taxon>
    </lineage>
</organism>
<accession>A0A1H4PA35</accession>
<sequence length="134" mass="15159">MSQGHFFDISALTATLPATAETMLRDIRLTDEVAASCRIFRVYRPAPLHFHTACDEYLYVLQGRGRIQIQDEVREVGPGDLIHFKVRVVHGTPEILEHPFVFLAIDTPRRPPEDVHFVNPADGDALTFIASQDY</sequence>
<keyword evidence="2" id="KW-0413">Isomerase</keyword>
<dbReference type="Gene3D" id="2.60.120.10">
    <property type="entry name" value="Jelly Rolls"/>
    <property type="match status" value="1"/>
</dbReference>
<protein>
    <submittedName>
        <fullName evidence="2">Mannose-6-phosphate isomerase, cupin superfamily</fullName>
    </submittedName>
</protein>
<evidence type="ECO:0000313" key="2">
    <source>
        <dbReference type="EMBL" id="SEC04269.1"/>
    </source>
</evidence>
<dbReference type="RefSeq" id="WP_244502063.1">
    <property type="nucleotide sequence ID" value="NZ_FNSD01000001.1"/>
</dbReference>
<dbReference type="Pfam" id="PF07883">
    <property type="entry name" value="Cupin_2"/>
    <property type="match status" value="1"/>
</dbReference>
<dbReference type="InterPro" id="IPR014710">
    <property type="entry name" value="RmlC-like_jellyroll"/>
</dbReference>
<dbReference type="InterPro" id="IPR013096">
    <property type="entry name" value="Cupin_2"/>
</dbReference>
<dbReference type="GO" id="GO:0016853">
    <property type="term" value="F:isomerase activity"/>
    <property type="evidence" value="ECO:0007669"/>
    <property type="project" value="UniProtKB-KW"/>
</dbReference>
<dbReference type="SUPFAM" id="SSF51182">
    <property type="entry name" value="RmlC-like cupins"/>
    <property type="match status" value="1"/>
</dbReference>
<dbReference type="Proteomes" id="UP000182409">
    <property type="component" value="Unassembled WGS sequence"/>
</dbReference>
<evidence type="ECO:0000313" key="3">
    <source>
        <dbReference type="Proteomes" id="UP000182409"/>
    </source>
</evidence>
<gene>
    <name evidence="2" type="ORF">SAMN05443244_2500</name>
</gene>